<accession>A0A9J5ZSV5</accession>
<gene>
    <name evidence="1" type="ORF">H5410_015134</name>
</gene>
<comment type="caution">
    <text evidence="1">The sequence shown here is derived from an EMBL/GenBank/DDBJ whole genome shotgun (WGS) entry which is preliminary data.</text>
</comment>
<proteinExistence type="predicted"/>
<protein>
    <recommendedName>
        <fullName evidence="3">Polyprotein protein</fullName>
    </recommendedName>
</protein>
<name>A0A9J5ZSV5_SOLCO</name>
<evidence type="ECO:0000313" key="1">
    <source>
        <dbReference type="EMBL" id="KAG5615310.1"/>
    </source>
</evidence>
<evidence type="ECO:0008006" key="3">
    <source>
        <dbReference type="Google" id="ProtNLM"/>
    </source>
</evidence>
<dbReference type="Proteomes" id="UP000824120">
    <property type="component" value="Chromosome 3"/>
</dbReference>
<reference evidence="1 2" key="1">
    <citation type="submission" date="2020-09" db="EMBL/GenBank/DDBJ databases">
        <title>De no assembly of potato wild relative species, Solanum commersonii.</title>
        <authorList>
            <person name="Cho K."/>
        </authorList>
    </citation>
    <scope>NUCLEOTIDE SEQUENCE [LARGE SCALE GENOMIC DNA]</scope>
    <source>
        <strain evidence="1">LZ3.2</strain>
        <tissue evidence="1">Leaf</tissue>
    </source>
</reference>
<dbReference type="EMBL" id="JACXVP010000003">
    <property type="protein sequence ID" value="KAG5615310.1"/>
    <property type="molecule type" value="Genomic_DNA"/>
</dbReference>
<evidence type="ECO:0000313" key="2">
    <source>
        <dbReference type="Proteomes" id="UP000824120"/>
    </source>
</evidence>
<dbReference type="AlphaFoldDB" id="A0A9J5ZSV5"/>
<organism evidence="1 2">
    <name type="scientific">Solanum commersonii</name>
    <name type="common">Commerson's wild potato</name>
    <name type="synonym">Commerson's nightshade</name>
    <dbReference type="NCBI Taxonomy" id="4109"/>
    <lineage>
        <taxon>Eukaryota</taxon>
        <taxon>Viridiplantae</taxon>
        <taxon>Streptophyta</taxon>
        <taxon>Embryophyta</taxon>
        <taxon>Tracheophyta</taxon>
        <taxon>Spermatophyta</taxon>
        <taxon>Magnoliopsida</taxon>
        <taxon>eudicotyledons</taxon>
        <taxon>Gunneridae</taxon>
        <taxon>Pentapetalae</taxon>
        <taxon>asterids</taxon>
        <taxon>lamiids</taxon>
        <taxon>Solanales</taxon>
        <taxon>Solanaceae</taxon>
        <taxon>Solanoideae</taxon>
        <taxon>Solaneae</taxon>
        <taxon>Solanum</taxon>
    </lineage>
</organism>
<keyword evidence="2" id="KW-1185">Reference proteome</keyword>
<sequence>MRHLAHSGDRCASRLEAIVPGMIERALTAGVTPLSVSINALVARIAVCERGQGANDEVTTLKAGIVELRKDVDQLQCTNMSMIFGTVEIADMPAETDVPAATTGYEVRVKEVAAAESEAEID</sequence>